<evidence type="ECO:0000256" key="1">
    <source>
        <dbReference type="SAM" id="Phobius"/>
    </source>
</evidence>
<keyword evidence="1" id="KW-0812">Transmembrane</keyword>
<dbReference type="Gene3D" id="1.10.3730.20">
    <property type="match status" value="1"/>
</dbReference>
<feature type="domain" description="EamA" evidence="2">
    <location>
        <begin position="149"/>
        <end position="278"/>
    </location>
</feature>
<keyword evidence="1" id="KW-0472">Membrane</keyword>
<keyword evidence="1" id="KW-1133">Transmembrane helix</keyword>
<dbReference type="PANTHER" id="PTHR22911:SF135">
    <property type="entry name" value="BLR4310 PROTEIN"/>
    <property type="match status" value="1"/>
</dbReference>
<feature type="domain" description="EamA" evidence="2">
    <location>
        <begin position="6"/>
        <end position="138"/>
    </location>
</feature>
<accession>A0A5D0RGI5</accession>
<organism evidence="3 4">
    <name type="scientific">Maritimibacter fusiformis</name>
    <dbReference type="NCBI Taxonomy" id="2603819"/>
    <lineage>
        <taxon>Bacteria</taxon>
        <taxon>Pseudomonadati</taxon>
        <taxon>Pseudomonadota</taxon>
        <taxon>Alphaproteobacteria</taxon>
        <taxon>Rhodobacterales</taxon>
        <taxon>Roseobacteraceae</taxon>
        <taxon>Maritimibacter</taxon>
    </lineage>
</organism>
<sequence>MSGNLRGSLYMVLAMSAFAVEDMFFKLAIEDLPKGLALMGFGVFGTLIAAGLSRHANEPVFHPAFLSRGLVLRSAMELSGRHFYALSLAFVPLATTSAILQATPLVVTMGAAALFGEKVGVRRWSASVVGFVGVLMILRPSPAAFEPTVIFAVLGMLGFAGRDLATRASPPSVSGRQLGTLGFMVVVAAGLVLSAFDQEWRGLAAPRAWAAVVGAALFGVAAYNSLTIAMRSGEVSVVAPFRYTRLLLALVIAYVVFAERPDALTLAGAALIVASGVYILVRTGRQGKTGAARPAMKGPSRS</sequence>
<feature type="transmembrane region" description="Helical" evidence="1">
    <location>
        <begin position="6"/>
        <end position="24"/>
    </location>
</feature>
<feature type="transmembrane region" description="Helical" evidence="1">
    <location>
        <begin position="208"/>
        <end position="229"/>
    </location>
</feature>
<dbReference type="SUPFAM" id="SSF103481">
    <property type="entry name" value="Multidrug resistance efflux transporter EmrE"/>
    <property type="match status" value="2"/>
</dbReference>
<feature type="transmembrane region" description="Helical" evidence="1">
    <location>
        <begin position="144"/>
        <end position="165"/>
    </location>
</feature>
<comment type="caution">
    <text evidence="3">The sequence shown here is derived from an EMBL/GenBank/DDBJ whole genome shotgun (WGS) entry which is preliminary data.</text>
</comment>
<dbReference type="InterPro" id="IPR000620">
    <property type="entry name" value="EamA_dom"/>
</dbReference>
<evidence type="ECO:0000313" key="3">
    <source>
        <dbReference type="EMBL" id="TYB80056.1"/>
    </source>
</evidence>
<name>A0A5D0RGI5_9RHOB</name>
<feature type="transmembrane region" description="Helical" evidence="1">
    <location>
        <begin position="177"/>
        <end position="196"/>
    </location>
</feature>
<evidence type="ECO:0000259" key="2">
    <source>
        <dbReference type="Pfam" id="PF00892"/>
    </source>
</evidence>
<feature type="transmembrane region" description="Helical" evidence="1">
    <location>
        <begin position="241"/>
        <end position="257"/>
    </location>
</feature>
<reference evidence="3 4" key="1">
    <citation type="submission" date="2019-08" db="EMBL/GenBank/DDBJ databases">
        <title>Identification of a novel species of the genus Boseongicola.</title>
        <authorList>
            <person name="Zhang X.-Q."/>
        </authorList>
    </citation>
    <scope>NUCLEOTIDE SEQUENCE [LARGE SCALE GENOMIC DNA]</scope>
    <source>
        <strain evidence="3 4">HY14</strain>
    </source>
</reference>
<dbReference type="EMBL" id="VSIY01000014">
    <property type="protein sequence ID" value="TYB80056.1"/>
    <property type="molecule type" value="Genomic_DNA"/>
</dbReference>
<gene>
    <name evidence="3" type="ORF">FVF75_14580</name>
</gene>
<dbReference type="RefSeq" id="WP_148379306.1">
    <property type="nucleotide sequence ID" value="NZ_VSIY01000014.1"/>
</dbReference>
<feature type="transmembrane region" description="Helical" evidence="1">
    <location>
        <begin position="263"/>
        <end position="281"/>
    </location>
</feature>
<dbReference type="PANTHER" id="PTHR22911">
    <property type="entry name" value="ACYL-MALONYL CONDENSING ENZYME-RELATED"/>
    <property type="match status" value="1"/>
</dbReference>
<feature type="transmembrane region" description="Helical" evidence="1">
    <location>
        <begin position="36"/>
        <end position="56"/>
    </location>
</feature>
<dbReference type="GO" id="GO:0016020">
    <property type="term" value="C:membrane"/>
    <property type="evidence" value="ECO:0007669"/>
    <property type="project" value="InterPro"/>
</dbReference>
<evidence type="ECO:0000313" key="4">
    <source>
        <dbReference type="Proteomes" id="UP000322080"/>
    </source>
</evidence>
<dbReference type="AlphaFoldDB" id="A0A5D0RGI5"/>
<proteinExistence type="predicted"/>
<keyword evidence="4" id="KW-1185">Reference proteome</keyword>
<protein>
    <submittedName>
        <fullName evidence="3">DMT family transporter</fullName>
    </submittedName>
</protein>
<dbReference type="InterPro" id="IPR037185">
    <property type="entry name" value="EmrE-like"/>
</dbReference>
<feature type="transmembrane region" description="Helical" evidence="1">
    <location>
        <begin position="83"/>
        <end position="107"/>
    </location>
</feature>
<dbReference type="Proteomes" id="UP000322080">
    <property type="component" value="Unassembled WGS sequence"/>
</dbReference>
<dbReference type="Pfam" id="PF00892">
    <property type="entry name" value="EamA"/>
    <property type="match status" value="2"/>
</dbReference>